<accession>K0IHV0</accession>
<sequence length="63" mass="7132">MPSQMDNIIMAILNSLGTSGYPALQMCVFLLWSSKKEIISTLKNKMFFYTLGFACLEMVAEFL</sequence>
<keyword evidence="1" id="KW-1133">Transmembrane helix</keyword>
<gene>
    <name evidence="2" type="ordered locus">Ngar_c05190</name>
</gene>
<keyword evidence="3" id="KW-1185">Reference proteome</keyword>
<reference evidence="2 3" key="1">
    <citation type="journal article" date="2012" name="Environ. Microbiol.">
        <title>The genome of the ammonia-oxidizing Candidatus Nitrososphaera gargensis: insights into metabolic versatility and environmental adaptations.</title>
        <authorList>
            <person name="Spang A."/>
            <person name="Poehlein A."/>
            <person name="Offre P."/>
            <person name="Zumbragel S."/>
            <person name="Haider S."/>
            <person name="Rychlik N."/>
            <person name="Nowka B."/>
            <person name="Schmeisser C."/>
            <person name="Lebedeva E.V."/>
            <person name="Rattei T."/>
            <person name="Bohm C."/>
            <person name="Schmid M."/>
            <person name="Galushko A."/>
            <person name="Hatzenpichler R."/>
            <person name="Weinmaier T."/>
            <person name="Daniel R."/>
            <person name="Schleper C."/>
            <person name="Spieck E."/>
            <person name="Streit W."/>
            <person name="Wagner M."/>
        </authorList>
    </citation>
    <scope>NUCLEOTIDE SEQUENCE [LARGE SCALE GENOMIC DNA]</scope>
    <source>
        <strain evidence="3">Ga9.2</strain>
    </source>
</reference>
<keyword evidence="1" id="KW-0812">Transmembrane</keyword>
<proteinExistence type="predicted"/>
<dbReference type="RefSeq" id="WP_015018008.1">
    <property type="nucleotide sequence ID" value="NC_018719.1"/>
</dbReference>
<dbReference type="Proteomes" id="UP000008037">
    <property type="component" value="Chromosome"/>
</dbReference>
<protein>
    <submittedName>
        <fullName evidence="2">Uncharacterized protein</fullName>
    </submittedName>
</protein>
<dbReference type="InParanoid" id="K0IHV0"/>
<feature type="transmembrane region" description="Helical" evidence="1">
    <location>
        <begin position="12"/>
        <end position="34"/>
    </location>
</feature>
<dbReference type="KEGG" id="nga:Ngar_c05190"/>
<evidence type="ECO:0000313" key="3">
    <source>
        <dbReference type="Proteomes" id="UP000008037"/>
    </source>
</evidence>
<name>K0IHV0_NITGG</name>
<dbReference type="GeneID" id="13796693"/>
<evidence type="ECO:0000313" key="2">
    <source>
        <dbReference type="EMBL" id="AFU57462.1"/>
    </source>
</evidence>
<evidence type="ECO:0000256" key="1">
    <source>
        <dbReference type="SAM" id="Phobius"/>
    </source>
</evidence>
<dbReference type="AlphaFoldDB" id="K0IHV0"/>
<keyword evidence="1" id="KW-0472">Membrane</keyword>
<dbReference type="BioCyc" id="CNIT1237085:G1324-517-MONOMER"/>
<dbReference type="EMBL" id="CP002408">
    <property type="protein sequence ID" value="AFU57462.1"/>
    <property type="molecule type" value="Genomic_DNA"/>
</dbReference>
<dbReference type="HOGENOM" id="CLU_2875200_0_0_2"/>
<organism evidence="2 3">
    <name type="scientific">Nitrososphaera gargensis (strain Ga9.2)</name>
    <dbReference type="NCBI Taxonomy" id="1237085"/>
    <lineage>
        <taxon>Archaea</taxon>
        <taxon>Nitrososphaerota</taxon>
        <taxon>Nitrososphaeria</taxon>
        <taxon>Nitrososphaerales</taxon>
        <taxon>Nitrososphaeraceae</taxon>
        <taxon>Nitrososphaera</taxon>
    </lineage>
</organism>